<dbReference type="HOGENOM" id="CLU_3419424_0_0_1"/>
<accession>C8VUU4</accession>
<gene>
    <name evidence="1" type="ORF">ANIA_11263</name>
</gene>
<reference evidence="2" key="2">
    <citation type="journal article" date="2009" name="Fungal Genet. Biol.">
        <title>The 2008 update of the Aspergillus nidulans genome annotation: a community effort.</title>
        <authorList>
            <person name="Wortman J.R."/>
            <person name="Gilsenan J.M."/>
            <person name="Joardar V."/>
            <person name="Deegan J."/>
            <person name="Clutterbuck J."/>
            <person name="Andersen M.R."/>
            <person name="Archer D."/>
            <person name="Bencina M."/>
            <person name="Braus G."/>
            <person name="Coutinho P."/>
            <person name="von Dohren H."/>
            <person name="Doonan J."/>
            <person name="Driessen A.J."/>
            <person name="Durek P."/>
            <person name="Espeso E."/>
            <person name="Fekete E."/>
            <person name="Flipphi M."/>
            <person name="Estrada C.G."/>
            <person name="Geysens S."/>
            <person name="Goldman G."/>
            <person name="de Groot P.W."/>
            <person name="Hansen K."/>
            <person name="Harris S.D."/>
            <person name="Heinekamp T."/>
            <person name="Helmstaedt K."/>
            <person name="Henrissat B."/>
            <person name="Hofmann G."/>
            <person name="Homan T."/>
            <person name="Horio T."/>
            <person name="Horiuchi H."/>
            <person name="James S."/>
            <person name="Jones M."/>
            <person name="Karaffa L."/>
            <person name="Karanyi Z."/>
            <person name="Kato M."/>
            <person name="Keller N."/>
            <person name="Kelly D.E."/>
            <person name="Kiel J.A."/>
            <person name="Kim J.M."/>
            <person name="van der Klei I.J."/>
            <person name="Klis F.M."/>
            <person name="Kovalchuk A."/>
            <person name="Krasevec N."/>
            <person name="Kubicek C.P."/>
            <person name="Liu B."/>
            <person name="Maccabe A."/>
            <person name="Meyer V."/>
            <person name="Mirabito P."/>
            <person name="Miskei M."/>
            <person name="Mos M."/>
            <person name="Mullins J."/>
            <person name="Nelson D.R."/>
            <person name="Nielsen J."/>
            <person name="Oakley B.R."/>
            <person name="Osmani S.A."/>
            <person name="Pakula T."/>
            <person name="Paszewski A."/>
            <person name="Paulsen I."/>
            <person name="Pilsyk S."/>
            <person name="Pocsi I."/>
            <person name="Punt P.J."/>
            <person name="Ram A.F."/>
            <person name="Ren Q."/>
            <person name="Robellet X."/>
            <person name="Robson G."/>
            <person name="Seiboth B."/>
            <person name="van Solingen P."/>
            <person name="Specht T."/>
            <person name="Sun J."/>
            <person name="Taheri-Talesh N."/>
            <person name="Takeshita N."/>
            <person name="Ussery D."/>
            <person name="vanKuyk P.A."/>
            <person name="Visser H."/>
            <person name="van de Vondervoort P.J."/>
            <person name="de Vries R.P."/>
            <person name="Walton J."/>
            <person name="Xiang X."/>
            <person name="Xiong Y."/>
            <person name="Zeng A.P."/>
            <person name="Brandt B.W."/>
            <person name="Cornell M.J."/>
            <person name="van den Hondel C.A."/>
            <person name="Visser J."/>
            <person name="Oliver S.G."/>
            <person name="Turner G."/>
        </authorList>
    </citation>
    <scope>GENOME REANNOTATION</scope>
    <source>
        <strain evidence="2">FGSC A4 / ATCC 38163 / CBS 112.46 / NRRL 194 / M139</strain>
    </source>
</reference>
<sequence length="25" mass="3033">MPLTSPKIQNWFHVIHRIYLCGSYK</sequence>
<keyword evidence="2" id="KW-1185">Reference proteome</keyword>
<protein>
    <submittedName>
        <fullName evidence="1">Uncharacterized protein</fullName>
    </submittedName>
</protein>
<reference evidence="2" key="1">
    <citation type="journal article" date="2005" name="Nature">
        <title>Sequencing of Aspergillus nidulans and comparative analysis with A. fumigatus and A. oryzae.</title>
        <authorList>
            <person name="Galagan J.E."/>
            <person name="Calvo S.E."/>
            <person name="Cuomo C."/>
            <person name="Ma L.J."/>
            <person name="Wortman J.R."/>
            <person name="Batzoglou S."/>
            <person name="Lee S.I."/>
            <person name="Basturkmen M."/>
            <person name="Spevak C.C."/>
            <person name="Clutterbuck J."/>
            <person name="Kapitonov V."/>
            <person name="Jurka J."/>
            <person name="Scazzocchio C."/>
            <person name="Farman M."/>
            <person name="Butler J."/>
            <person name="Purcell S."/>
            <person name="Harris S."/>
            <person name="Braus G.H."/>
            <person name="Draht O."/>
            <person name="Busch S."/>
            <person name="D'Enfert C."/>
            <person name="Bouchier C."/>
            <person name="Goldman G.H."/>
            <person name="Bell-Pedersen D."/>
            <person name="Griffiths-Jones S."/>
            <person name="Doonan J.H."/>
            <person name="Yu J."/>
            <person name="Vienken K."/>
            <person name="Pain A."/>
            <person name="Freitag M."/>
            <person name="Selker E.U."/>
            <person name="Archer D.B."/>
            <person name="Penalva M.A."/>
            <person name="Oakley B.R."/>
            <person name="Momany M."/>
            <person name="Tanaka T."/>
            <person name="Kumagai T."/>
            <person name="Asai K."/>
            <person name="Machida M."/>
            <person name="Nierman W.C."/>
            <person name="Denning D.W."/>
            <person name="Caddick M."/>
            <person name="Hynes M."/>
            <person name="Paoletti M."/>
            <person name="Fischer R."/>
            <person name="Miller B."/>
            <person name="Dyer P."/>
            <person name="Sachs M.S."/>
            <person name="Osmani S.A."/>
            <person name="Birren B.W."/>
        </authorList>
    </citation>
    <scope>NUCLEOTIDE SEQUENCE [LARGE SCALE GENOMIC DNA]</scope>
    <source>
        <strain evidence="2">FGSC A4 / ATCC 38163 / CBS 112.46 / NRRL 194 / M139</strain>
    </source>
</reference>
<evidence type="ECO:0000313" key="1">
    <source>
        <dbReference type="EMBL" id="CBF89956.1"/>
    </source>
</evidence>
<organism evidence="1 2">
    <name type="scientific">Emericella nidulans (strain FGSC A4 / ATCC 38163 / CBS 112.46 / NRRL 194 / M139)</name>
    <name type="common">Aspergillus nidulans</name>
    <dbReference type="NCBI Taxonomy" id="227321"/>
    <lineage>
        <taxon>Eukaryota</taxon>
        <taxon>Fungi</taxon>
        <taxon>Dikarya</taxon>
        <taxon>Ascomycota</taxon>
        <taxon>Pezizomycotina</taxon>
        <taxon>Eurotiomycetes</taxon>
        <taxon>Eurotiomycetidae</taxon>
        <taxon>Eurotiales</taxon>
        <taxon>Aspergillaceae</taxon>
        <taxon>Aspergillus</taxon>
        <taxon>Aspergillus subgen. Nidulantes</taxon>
    </lineage>
</organism>
<dbReference type="AlphaFoldDB" id="C8VUU4"/>
<dbReference type="Proteomes" id="UP000000560">
    <property type="component" value="Chromosome VIII"/>
</dbReference>
<dbReference type="EMBL" id="BN001308">
    <property type="protein sequence ID" value="CBF89956.1"/>
    <property type="molecule type" value="Genomic_DNA"/>
</dbReference>
<evidence type="ECO:0000313" key="2">
    <source>
        <dbReference type="Proteomes" id="UP000000560"/>
    </source>
</evidence>
<proteinExistence type="predicted"/>
<dbReference type="InParanoid" id="C8VUU4"/>
<name>C8VUU4_EMENI</name>